<dbReference type="Pfam" id="PF00069">
    <property type="entry name" value="Pkinase"/>
    <property type="match status" value="1"/>
</dbReference>
<dbReference type="PANTHER" id="PTHR11909">
    <property type="entry name" value="CASEIN KINASE-RELATED"/>
    <property type="match status" value="1"/>
</dbReference>
<reference evidence="15 16" key="1">
    <citation type="submission" date="2025-04" db="UniProtKB">
        <authorList>
            <consortium name="RefSeq"/>
        </authorList>
    </citation>
    <scope>IDENTIFICATION</scope>
    <source>
        <tissue evidence="15 16">Muscle</tissue>
    </source>
</reference>
<sequence length="459" mass="51300">MELRVGNKYRLGRKIGSGSFGDIYLGANIASGEEVAIKLECVKTKHPQLHIESKFYKMMQGGVGIPSIKWCGAEGDYNVMVMELLGPSLEDLFNFCSRKFSLKTVLLLADQMISRIEYIHSKNFIHRDVKPDNFLMGLGKKGNLVYIIDFGLAKKYRDARTHQHIPYRENKNLTGTARYASINTHLGIEQSRRDDLESLGYVLMYFNLGSLPWQGLKAATKRQKYERISEKKMSTPIEVLCKGYPSEFSTYLNFCRSLRFDDKPDYSYLRQLFRNLFHRQGFSYDYVFDWNMLKFVSRPEVAAGLGGWAGQALTQRAKVTRWGAGLPQTGSYELDCASDFAGAPEPPHCLHSCFIDADSLHRCGQQGPGGALPPARPRRAWLHLRSLLGARGWAWTALAGPPATVLIVAYTALLLLFCTSQAAAVTVAPLAGLDPFHVLAFFLVTGPWALLGGCSVSLF</sequence>
<dbReference type="AlphaFoldDB" id="A0A6J2N7P6"/>
<evidence type="ECO:0000256" key="7">
    <source>
        <dbReference type="ARBA" id="ARBA00022741"/>
    </source>
</evidence>
<feature type="transmembrane region" description="Helical" evidence="12">
    <location>
        <begin position="393"/>
        <end position="416"/>
    </location>
</feature>
<keyword evidence="7 10" id="KW-0547">Nucleotide-binding</keyword>
<dbReference type="InterPro" id="IPR050235">
    <property type="entry name" value="CK1_Ser-Thr_kinase"/>
</dbReference>
<evidence type="ECO:0000256" key="4">
    <source>
        <dbReference type="ARBA" id="ARBA00022490"/>
    </source>
</evidence>
<dbReference type="SUPFAM" id="SSF56112">
    <property type="entry name" value="Protein kinase-like (PK-like)"/>
    <property type="match status" value="1"/>
</dbReference>
<keyword evidence="6" id="KW-0808">Transferase</keyword>
<evidence type="ECO:0000256" key="2">
    <source>
        <dbReference type="ARBA" id="ARBA00005926"/>
    </source>
</evidence>
<dbReference type="EC" id="2.7.11.1" evidence="3"/>
<evidence type="ECO:0000313" key="17">
    <source>
        <dbReference type="RefSeq" id="XP_035875519.1"/>
    </source>
</evidence>
<dbReference type="PROSITE" id="PS00107">
    <property type="entry name" value="PROTEIN_KINASE_ATP"/>
    <property type="match status" value="1"/>
</dbReference>
<dbReference type="InterPro" id="IPR017441">
    <property type="entry name" value="Protein_kinase_ATP_BS"/>
</dbReference>
<protein>
    <recommendedName>
        <fullName evidence="3">non-specific serine/threonine protein kinase</fullName>
        <ecNumber evidence="3">2.7.11.1</ecNumber>
    </recommendedName>
</protein>
<dbReference type="RefSeq" id="XP_028388572.1">
    <property type="nucleotide sequence ID" value="XM_028532771.2"/>
</dbReference>
<dbReference type="GO" id="GO:0005737">
    <property type="term" value="C:cytoplasm"/>
    <property type="evidence" value="ECO:0007669"/>
    <property type="project" value="UniProtKB-SubCell"/>
</dbReference>
<dbReference type="PROSITE" id="PS00108">
    <property type="entry name" value="PROTEIN_KINASE_ST"/>
    <property type="match status" value="1"/>
</dbReference>
<dbReference type="Gene3D" id="1.10.510.10">
    <property type="entry name" value="Transferase(Phosphotransferase) domain 1"/>
    <property type="match status" value="1"/>
</dbReference>
<dbReference type="Proteomes" id="UP000504628">
    <property type="component" value="Chromosome 2"/>
</dbReference>
<comment type="subcellular location">
    <subcellularLocation>
        <location evidence="1">Cytoplasm</location>
    </subcellularLocation>
</comment>
<feature type="domain" description="Protein kinase" evidence="13">
    <location>
        <begin position="9"/>
        <end position="277"/>
    </location>
</feature>
<evidence type="ECO:0000256" key="1">
    <source>
        <dbReference type="ARBA" id="ARBA00004496"/>
    </source>
</evidence>
<evidence type="ECO:0000256" key="8">
    <source>
        <dbReference type="ARBA" id="ARBA00022777"/>
    </source>
</evidence>
<evidence type="ECO:0000313" key="15">
    <source>
        <dbReference type="RefSeq" id="XP_028388572.1"/>
    </source>
</evidence>
<evidence type="ECO:0000256" key="5">
    <source>
        <dbReference type="ARBA" id="ARBA00022527"/>
    </source>
</evidence>
<dbReference type="RefSeq" id="XP_035875521.1">
    <property type="nucleotide sequence ID" value="XM_036019628.1"/>
</dbReference>
<evidence type="ECO:0000256" key="6">
    <source>
        <dbReference type="ARBA" id="ARBA00022679"/>
    </source>
</evidence>
<accession>A0A6J2N7P6</accession>
<dbReference type="FunFam" id="1.10.510.10:FF:000194">
    <property type="entry name" value="Casein kinase I isoform delta"/>
    <property type="match status" value="1"/>
</dbReference>
<keyword evidence="4" id="KW-0963">Cytoplasm</keyword>
<evidence type="ECO:0000313" key="16">
    <source>
        <dbReference type="RefSeq" id="XP_028388573.1"/>
    </source>
</evidence>
<feature type="binding site" evidence="10">
    <location>
        <position position="38"/>
    </location>
    <ligand>
        <name>ATP</name>
        <dbReference type="ChEBI" id="CHEBI:30616"/>
    </ligand>
</feature>
<evidence type="ECO:0000259" key="13">
    <source>
        <dbReference type="PROSITE" id="PS50011"/>
    </source>
</evidence>
<evidence type="ECO:0000313" key="18">
    <source>
        <dbReference type="RefSeq" id="XP_035875521.1"/>
    </source>
</evidence>
<evidence type="ECO:0000256" key="3">
    <source>
        <dbReference type="ARBA" id="ARBA00012513"/>
    </source>
</evidence>
<dbReference type="SMART" id="SM00220">
    <property type="entry name" value="S_TKc"/>
    <property type="match status" value="1"/>
</dbReference>
<dbReference type="InterPro" id="IPR011009">
    <property type="entry name" value="Kinase-like_dom_sf"/>
</dbReference>
<comment type="similarity">
    <text evidence="2">Belongs to the protein kinase superfamily. CK1 Ser/Thr protein kinase family. Casein kinase I subfamily.</text>
</comment>
<keyword evidence="14" id="KW-1185">Reference proteome</keyword>
<evidence type="ECO:0000256" key="12">
    <source>
        <dbReference type="SAM" id="Phobius"/>
    </source>
</evidence>
<keyword evidence="12" id="KW-0812">Transmembrane</keyword>
<dbReference type="FunFam" id="3.30.200.20:FF:000538">
    <property type="entry name" value="Putative Casein kinase I"/>
    <property type="match status" value="1"/>
</dbReference>
<dbReference type="GO" id="GO:0004674">
    <property type="term" value="F:protein serine/threonine kinase activity"/>
    <property type="evidence" value="ECO:0007669"/>
    <property type="project" value="UniProtKB-KW"/>
</dbReference>
<dbReference type="RefSeq" id="XP_035875519.1">
    <property type="nucleotide sequence ID" value="XM_036019626.1"/>
</dbReference>
<organism evidence="14 15">
    <name type="scientific">Phyllostomus discolor</name>
    <name type="common">pale spear-nosed bat</name>
    <dbReference type="NCBI Taxonomy" id="89673"/>
    <lineage>
        <taxon>Eukaryota</taxon>
        <taxon>Metazoa</taxon>
        <taxon>Chordata</taxon>
        <taxon>Craniata</taxon>
        <taxon>Vertebrata</taxon>
        <taxon>Euteleostomi</taxon>
        <taxon>Mammalia</taxon>
        <taxon>Eutheria</taxon>
        <taxon>Laurasiatheria</taxon>
        <taxon>Chiroptera</taxon>
        <taxon>Yangochiroptera</taxon>
        <taxon>Phyllostomidae</taxon>
        <taxon>Phyllostominae</taxon>
        <taxon>Phyllostomus</taxon>
    </lineage>
</organism>
<evidence type="ECO:0000256" key="9">
    <source>
        <dbReference type="ARBA" id="ARBA00022840"/>
    </source>
</evidence>
<name>A0A6J2N7P6_9CHIR</name>
<keyword evidence="12" id="KW-1133">Transmembrane helix</keyword>
<gene>
    <name evidence="15 16 17 18" type="primary">LOC114513457</name>
</gene>
<keyword evidence="8 15" id="KW-0418">Kinase</keyword>
<proteinExistence type="inferred from homology"/>
<dbReference type="InterPro" id="IPR000719">
    <property type="entry name" value="Prot_kinase_dom"/>
</dbReference>
<keyword evidence="12" id="KW-0472">Membrane</keyword>
<keyword evidence="5 11" id="KW-0723">Serine/threonine-protein kinase</keyword>
<dbReference type="InterPro" id="IPR008271">
    <property type="entry name" value="Ser/Thr_kinase_AS"/>
</dbReference>
<dbReference type="KEGG" id="pdic:114513457"/>
<dbReference type="GO" id="GO:0005524">
    <property type="term" value="F:ATP binding"/>
    <property type="evidence" value="ECO:0007669"/>
    <property type="project" value="UniProtKB-UniRule"/>
</dbReference>
<evidence type="ECO:0000256" key="11">
    <source>
        <dbReference type="RuleBase" id="RU000304"/>
    </source>
</evidence>
<dbReference type="CDD" id="cd14125">
    <property type="entry name" value="STKc_CK1_delta_epsilon"/>
    <property type="match status" value="1"/>
</dbReference>
<dbReference type="GeneID" id="114513457"/>
<dbReference type="PROSITE" id="PS50011">
    <property type="entry name" value="PROTEIN_KINASE_DOM"/>
    <property type="match status" value="1"/>
</dbReference>
<evidence type="ECO:0000313" key="14">
    <source>
        <dbReference type="Proteomes" id="UP000504628"/>
    </source>
</evidence>
<feature type="transmembrane region" description="Helical" evidence="12">
    <location>
        <begin position="436"/>
        <end position="458"/>
    </location>
</feature>
<evidence type="ECO:0000256" key="10">
    <source>
        <dbReference type="PROSITE-ProRule" id="PRU10141"/>
    </source>
</evidence>
<dbReference type="OrthoDB" id="5800476at2759"/>
<keyword evidence="9 10" id="KW-0067">ATP-binding</keyword>
<dbReference type="RefSeq" id="XP_028388573.1">
    <property type="nucleotide sequence ID" value="XM_028532772.2"/>
</dbReference>